<evidence type="ECO:0000256" key="1">
    <source>
        <dbReference type="SAM" id="MobiDB-lite"/>
    </source>
</evidence>
<feature type="region of interest" description="Disordered" evidence="1">
    <location>
        <begin position="1"/>
        <end position="68"/>
    </location>
</feature>
<feature type="region of interest" description="Disordered" evidence="1">
    <location>
        <begin position="109"/>
        <end position="171"/>
    </location>
</feature>
<dbReference type="EMBL" id="KQ762367">
    <property type="protein sequence ID" value="OAD55915.1"/>
    <property type="molecule type" value="Genomic_DNA"/>
</dbReference>
<sequence length="577" mass="63804">MTIQGDKRQRKGTNDNQKVRGARRARKGAKEGRTGVRGVRARSRESRDRCRRGDTVCDGGDGSSQWGVVQTRGVGDEVTDTGVRDRVTRLERERERGRLKMPREIAWSSEEEARENENAGTKVGSDSARKKDREQGCQGMKRGKETREIATWTPATWSRGSRADCQSVGQSETGDHIRSCKLTYQKRVKTVLCATTVRVVNGKHKSANSTLVGALMRMLADLTDTFLRPGRTWRQTRRDFARQTASRGLARFCVALFRSVNTTLTFYSMERGSGGGGSLELAGGGGGGGGNTDLCLQDLVTGSTTGLSSVQHHQHPAAAASMAGLHGDHLQGTMHHHDLHGNSHHDAPMLHDSSHPLHEPLEKLKRNSLSREMDGSILWSFQFNVLDSERRGLGGCLSMLNGKMMRIDEEKRGFRWRKLAFSWCRFLGLQFGGEKPLGKARRIPFNSLAIKPLDKCIRKENISVIVNQQAANVSPRQISHDRCHGYWYKLYCSAGKISGSQMLFAEEASTITRHHCGRFSSGTGLGKQTTSPLARVQAYPRMAIRGSLHVFSGPALSANSTELHGSTTERRKRNAAK</sequence>
<protein>
    <submittedName>
        <fullName evidence="2">Uncharacterized protein</fullName>
    </submittedName>
</protein>
<keyword evidence="3" id="KW-1185">Reference proteome</keyword>
<name>A0A310SE08_9HYME</name>
<proteinExistence type="predicted"/>
<dbReference type="Proteomes" id="UP000250275">
    <property type="component" value="Unassembled WGS sequence"/>
</dbReference>
<gene>
    <name evidence="2" type="ORF">WN48_04136</name>
</gene>
<evidence type="ECO:0000313" key="3">
    <source>
        <dbReference type="Proteomes" id="UP000250275"/>
    </source>
</evidence>
<evidence type="ECO:0000313" key="2">
    <source>
        <dbReference type="EMBL" id="OAD55915.1"/>
    </source>
</evidence>
<feature type="compositionally biased region" description="Basic and acidic residues" evidence="1">
    <location>
        <begin position="42"/>
        <end position="55"/>
    </location>
</feature>
<organism evidence="2 3">
    <name type="scientific">Eufriesea mexicana</name>
    <dbReference type="NCBI Taxonomy" id="516756"/>
    <lineage>
        <taxon>Eukaryota</taxon>
        <taxon>Metazoa</taxon>
        <taxon>Ecdysozoa</taxon>
        <taxon>Arthropoda</taxon>
        <taxon>Hexapoda</taxon>
        <taxon>Insecta</taxon>
        <taxon>Pterygota</taxon>
        <taxon>Neoptera</taxon>
        <taxon>Endopterygota</taxon>
        <taxon>Hymenoptera</taxon>
        <taxon>Apocrita</taxon>
        <taxon>Aculeata</taxon>
        <taxon>Apoidea</taxon>
        <taxon>Anthophila</taxon>
        <taxon>Apidae</taxon>
        <taxon>Eufriesea</taxon>
    </lineage>
</organism>
<dbReference type="AlphaFoldDB" id="A0A310SE08"/>
<reference evidence="2 3" key="1">
    <citation type="submission" date="2015-07" db="EMBL/GenBank/DDBJ databases">
        <title>The genome of Eufriesea mexicana.</title>
        <authorList>
            <person name="Pan H."/>
            <person name="Kapheim K."/>
        </authorList>
    </citation>
    <scope>NUCLEOTIDE SEQUENCE [LARGE SCALE GENOMIC DNA]</scope>
    <source>
        <strain evidence="2">0111107269</strain>
        <tissue evidence="2">Whole body</tissue>
    </source>
</reference>
<dbReference type="OrthoDB" id="6159439at2759"/>
<accession>A0A310SE08</accession>